<dbReference type="SUPFAM" id="SSF52777">
    <property type="entry name" value="CoA-dependent acyltransferases"/>
    <property type="match status" value="4"/>
</dbReference>
<dbReference type="InterPro" id="IPR036736">
    <property type="entry name" value="ACP-like_sf"/>
</dbReference>
<dbReference type="PANTHER" id="PTHR45527">
    <property type="entry name" value="NONRIBOSOMAL PEPTIDE SYNTHETASE"/>
    <property type="match status" value="1"/>
</dbReference>
<dbReference type="PROSITE" id="PS00012">
    <property type="entry name" value="PHOSPHOPANTETHEINE"/>
    <property type="match status" value="1"/>
</dbReference>
<protein>
    <recommendedName>
        <fullName evidence="5">Carrier domain-containing protein</fullName>
    </recommendedName>
</protein>
<dbReference type="InterPro" id="IPR020806">
    <property type="entry name" value="PKS_PP-bd"/>
</dbReference>
<comment type="caution">
    <text evidence="6">The sequence shown here is derived from an EMBL/GenBank/DDBJ whole genome shotgun (WGS) entry which is preliminary data.</text>
</comment>
<dbReference type="Gene3D" id="3.30.300.30">
    <property type="match status" value="2"/>
</dbReference>
<dbReference type="Pfam" id="PF00550">
    <property type="entry name" value="PP-binding"/>
    <property type="match status" value="1"/>
</dbReference>
<dbReference type="Pfam" id="PF08242">
    <property type="entry name" value="Methyltransf_12"/>
    <property type="match status" value="1"/>
</dbReference>
<name>A0ABQ6FMR5_9CHLR</name>
<evidence type="ECO:0000259" key="5">
    <source>
        <dbReference type="PROSITE" id="PS50075"/>
    </source>
</evidence>
<dbReference type="Gene3D" id="1.10.1200.10">
    <property type="entry name" value="ACP-like"/>
    <property type="match status" value="1"/>
</dbReference>
<proteinExistence type="predicted"/>
<dbReference type="PROSITE" id="PS00455">
    <property type="entry name" value="AMP_BINDING"/>
    <property type="match status" value="1"/>
</dbReference>
<dbReference type="CDD" id="cd19531">
    <property type="entry name" value="LCL_NRPS-like"/>
    <property type="match status" value="1"/>
</dbReference>
<dbReference type="InterPro" id="IPR023213">
    <property type="entry name" value="CAT-like_dom_sf"/>
</dbReference>
<dbReference type="InterPro" id="IPR020845">
    <property type="entry name" value="AMP-binding_CS"/>
</dbReference>
<comment type="cofactor">
    <cofactor evidence="1">
        <name>pantetheine 4'-phosphate</name>
        <dbReference type="ChEBI" id="CHEBI:47942"/>
    </cofactor>
</comment>
<evidence type="ECO:0000256" key="1">
    <source>
        <dbReference type="ARBA" id="ARBA00001957"/>
    </source>
</evidence>
<dbReference type="SUPFAM" id="SSF53335">
    <property type="entry name" value="S-adenosyl-L-methionine-dependent methyltransferases"/>
    <property type="match status" value="1"/>
</dbReference>
<dbReference type="InterPro" id="IPR001242">
    <property type="entry name" value="Condensation_dom"/>
</dbReference>
<dbReference type="Pfam" id="PF00668">
    <property type="entry name" value="Condensation"/>
    <property type="match status" value="2"/>
</dbReference>
<dbReference type="SMART" id="SM00823">
    <property type="entry name" value="PKS_PP"/>
    <property type="match status" value="1"/>
</dbReference>
<evidence type="ECO:0000256" key="4">
    <source>
        <dbReference type="ARBA" id="ARBA00022737"/>
    </source>
</evidence>
<dbReference type="NCBIfam" id="TIGR01733">
    <property type="entry name" value="AA-adenyl-dom"/>
    <property type="match status" value="1"/>
</dbReference>
<dbReference type="InterPro" id="IPR045851">
    <property type="entry name" value="AMP-bd_C_sf"/>
</dbReference>
<dbReference type="SUPFAM" id="SSF47336">
    <property type="entry name" value="ACP-like"/>
    <property type="match status" value="1"/>
</dbReference>
<dbReference type="Pfam" id="PF00501">
    <property type="entry name" value="AMP-binding"/>
    <property type="match status" value="1"/>
</dbReference>
<dbReference type="InterPro" id="IPR013217">
    <property type="entry name" value="Methyltransf_12"/>
</dbReference>
<dbReference type="Gene3D" id="3.40.50.980">
    <property type="match status" value="2"/>
</dbReference>
<evidence type="ECO:0000313" key="6">
    <source>
        <dbReference type="EMBL" id="GLV55543.1"/>
    </source>
</evidence>
<keyword evidence="7" id="KW-1185">Reference proteome</keyword>
<accession>A0ABQ6FMR5</accession>
<dbReference type="Gene3D" id="2.30.38.10">
    <property type="entry name" value="Luciferase, Domain 3"/>
    <property type="match status" value="1"/>
</dbReference>
<gene>
    <name evidence="6" type="ORF">KDH_23870</name>
</gene>
<organism evidence="6 7">
    <name type="scientific">Dictyobacter halimunensis</name>
    <dbReference type="NCBI Taxonomy" id="3026934"/>
    <lineage>
        <taxon>Bacteria</taxon>
        <taxon>Bacillati</taxon>
        <taxon>Chloroflexota</taxon>
        <taxon>Ktedonobacteria</taxon>
        <taxon>Ktedonobacterales</taxon>
        <taxon>Dictyobacteraceae</taxon>
        <taxon>Dictyobacter</taxon>
    </lineage>
</organism>
<dbReference type="CDD" id="cd02440">
    <property type="entry name" value="AdoMet_MTases"/>
    <property type="match status" value="1"/>
</dbReference>
<dbReference type="InterPro" id="IPR029063">
    <property type="entry name" value="SAM-dependent_MTases_sf"/>
</dbReference>
<dbReference type="Gene3D" id="3.40.50.150">
    <property type="entry name" value="Vaccinia Virus protein VP39"/>
    <property type="match status" value="1"/>
</dbReference>
<evidence type="ECO:0000313" key="7">
    <source>
        <dbReference type="Proteomes" id="UP001344906"/>
    </source>
</evidence>
<dbReference type="Proteomes" id="UP001344906">
    <property type="component" value="Unassembled WGS sequence"/>
</dbReference>
<dbReference type="CDD" id="cd12116">
    <property type="entry name" value="A_NRPS_Ta1_like"/>
    <property type="match status" value="1"/>
</dbReference>
<keyword evidence="4" id="KW-0677">Repeat</keyword>
<dbReference type="Gene3D" id="3.30.559.10">
    <property type="entry name" value="Chloramphenicol acetyltransferase-like domain"/>
    <property type="match status" value="2"/>
</dbReference>
<evidence type="ECO:0000256" key="3">
    <source>
        <dbReference type="ARBA" id="ARBA00022553"/>
    </source>
</evidence>
<sequence>MSIDPRKKQLADLTPQQRALLFQRLKEKQKQQSGQEEAAIPARSTTEKTFPLSFAQQRLWFLDLFEPGSPLYNIPLAWRVEGRFSDAMLQSALDALAMRHETLRTTFLALEGEPRQVVAVQSTVSLTVNDLTALTGADRDSRISSLIEEEAHLPFNLTVGPLLRARLLRLAEQESILLLTMHHIISDGWSGGILQRELFQLLNASRDHLTPQLPELPIQYIDFALWQRQWLQGSRLDKLLAYWKQQLADLPVLQLPFDRPRPAEQTFAGTAIPAMLSERDLAALQTLARQEGATLFMALLAAFYALLFAYTRQESIPVGSLIANRNRAETENLIGFFVNTLVLRGDVSGEPTFRELVARVREMCFDAYAHQDLPFEQLVEALHPDRHLSHSPLFQVLFTLQNTQGASLEGNGLKVRALETGTTTSKFDLALFISEQGHGMKAELEYNTDLFDVETIEGMLAHFQTLLASIAANPDIPIKEIQLLTARERRQIIDWNRTQQDYPATATLHQLFEERVTHTPDALAVRFEHQRLTYRQLDERANQLAHYLRQQPGIQAESCVGLCVERSLDMVIGLLAILKAGCSYIPLDPGYPQARIAYVLEQAGISVLLTQQPLLARLPEFAGTILCLDHSAGRIAAEPVTPLQLPVPADGLAYVIYTSGSTGLPKGVQITHHNVVNFLHAMRQQPGLTAQDVLLAVTSLSFDIAGLELFLPLTTGASLIIASQSVTRDAEELMALLREQKVTVMQATPSTWRLLIDSGWQGEPGLKILCGGEAFPPELARQLLERCHSLWNMYGPTETTIWSALQHVERVQGPVSIGRPIANTQIYILNDQLEPVPPGMPGELYIGGDGLSRGYLGKPELTAERFIPDAQSAEPGKRLYRTGDVARYQRDGSLIFLGRVDQQVKVRGYRIELHEIEAVLAQHSGVKENVVIAREDTPGESQLVAYVVAREDYQGANADGGGWQEEQIEQWQEVWDTTYHEDEANFGADLNLSGWKSSYTQQPIPVEEMREWIDCTVDRILAGEPRRVLEIGCGTGLLLYRIAPHCESYCGVDFSASALAGIQRQLDQRGWSQVRLLQRAADQLADLEAGAFDTIILNSVAQYFPGAQYFVRVLEEFTRLVAPEGRIFLGDLRSLPLLETFHTAIQLYQADERLTCDELQRLISTHLNQEEELLIDPAIFPILQRHLPGIRTIEVQLKRGEAVNEITQFRYDVTIQMGETANAPLPVRFIDWSERPFTPEELPAYLAGEDGIALALLDVPNARLRQAVQCVTRLREEQATVNVQELREELLASFGKTQCIEPERFWSLADEYPYHVVLTWARSGRLDRYDVVMQKKQPGQLPTPLALSGSGQVVATEKNVVWTAYTNNPLRESIPRKLIPEVRSYLKGHLPEYMLPAAYVLLPVLPLTPNGKIDRRALPAPGQDRPELGANYSAPRNVVEQELAQIWQQVLGIERVGIHDNFFELGGNSLLIIRVVARANKAHLPMTAKQIFKHQTIAELAETIGSTRIIAEQGVVTGPTLAAPGQRYVLDPAVYHPEYYTLAYAISSPKGMKADSVQEVVETLYTYHDALRIRRAPQDAPFALEIAGIGATIPFWRVDLADLPDEEIEARQSAHLKEQQLSFDLVHGPLFKALYFDCGEQREGMVLLLAHYLVADIESWQVLIGDFLAGYQLAVQGQPVSYPAKPTSFQQWTQRLHAYAQTEEAGHEYPYWLAAQSRQVARLPRDYPAGENTISSSRILDIQLSTAETATLLHEVVPTYTAQMDAILMTALAWACQQWSGQDAIMVRLFSHGREALFDDMDVSRTVGAFGTDFPVAISLAGAPTIEQALQHVKGQLRQIPNHGVGYGILRTYGQGVDAETLRSLPGPEIVVNYIGSNVTDPSQPIFQVQGPLSGHYRDSQSDRTYIFQVTGRVTNEQLIVQWDYSENLHARETVERIAMATMDVFRFLIAACEGYHKTKKMDL</sequence>
<dbReference type="Gene3D" id="3.30.559.30">
    <property type="entry name" value="Nonribosomal peptide synthetase, condensation domain"/>
    <property type="match status" value="2"/>
</dbReference>
<evidence type="ECO:0000256" key="2">
    <source>
        <dbReference type="ARBA" id="ARBA00022450"/>
    </source>
</evidence>
<keyword evidence="2" id="KW-0596">Phosphopantetheine</keyword>
<dbReference type="InterPro" id="IPR000873">
    <property type="entry name" value="AMP-dep_synth/lig_dom"/>
</dbReference>
<dbReference type="InterPro" id="IPR009081">
    <property type="entry name" value="PP-bd_ACP"/>
</dbReference>
<dbReference type="InterPro" id="IPR010071">
    <property type="entry name" value="AA_adenyl_dom"/>
</dbReference>
<dbReference type="PROSITE" id="PS50075">
    <property type="entry name" value="CARRIER"/>
    <property type="match status" value="1"/>
</dbReference>
<dbReference type="SUPFAM" id="SSF56801">
    <property type="entry name" value="Acetyl-CoA synthetase-like"/>
    <property type="match status" value="1"/>
</dbReference>
<dbReference type="EMBL" id="BSRI01000001">
    <property type="protein sequence ID" value="GLV55543.1"/>
    <property type="molecule type" value="Genomic_DNA"/>
</dbReference>
<keyword evidence="3" id="KW-0597">Phosphoprotein</keyword>
<feature type="domain" description="Carrier" evidence="5">
    <location>
        <begin position="1434"/>
        <end position="1508"/>
    </location>
</feature>
<dbReference type="InterPro" id="IPR006162">
    <property type="entry name" value="Ppantetheine_attach_site"/>
</dbReference>
<dbReference type="PANTHER" id="PTHR45527:SF1">
    <property type="entry name" value="FATTY ACID SYNTHASE"/>
    <property type="match status" value="1"/>
</dbReference>
<dbReference type="RefSeq" id="WP_338249982.1">
    <property type="nucleotide sequence ID" value="NZ_BSRI01000001.1"/>
</dbReference>
<reference evidence="6 7" key="1">
    <citation type="submission" date="2023-02" db="EMBL/GenBank/DDBJ databases">
        <title>Dictyobacter halimunensis sp. nov., a new member of the class Ktedonobacteria from forest soil in a geothermal area.</title>
        <authorList>
            <person name="Rachmania M.K."/>
            <person name="Ningsih F."/>
            <person name="Sakai Y."/>
            <person name="Yabe S."/>
            <person name="Yokota A."/>
            <person name="Sjamsuridzal W."/>
        </authorList>
    </citation>
    <scope>NUCLEOTIDE SEQUENCE [LARGE SCALE GENOMIC DNA]</scope>
    <source>
        <strain evidence="6 7">S3.2.2.5</strain>
    </source>
</reference>